<name>A0A4U1G6K3_9SPHI</name>
<dbReference type="RefSeq" id="WP_136881165.1">
    <property type="nucleotide sequence ID" value="NZ_SWDX01000006.1"/>
</dbReference>
<reference evidence="1 2" key="1">
    <citation type="submission" date="2019-04" db="EMBL/GenBank/DDBJ databases">
        <title>Pedobacter sp. RP-1-16 sp. nov., isolated from Arctic soil.</title>
        <authorList>
            <person name="Dahal R.H."/>
            <person name="Kim D.-U."/>
        </authorList>
    </citation>
    <scope>NUCLEOTIDE SEQUENCE [LARGE SCALE GENOMIC DNA]</scope>
    <source>
        <strain evidence="1 2">RP-1-16</strain>
    </source>
</reference>
<comment type="caution">
    <text evidence="1">The sequence shown here is derived from an EMBL/GenBank/DDBJ whole genome shotgun (WGS) entry which is preliminary data.</text>
</comment>
<dbReference type="InterPro" id="IPR024524">
    <property type="entry name" value="DUF3800"/>
</dbReference>
<sequence length="377" mass="43631">MIAFADEFGNNSFEFSSQSTHFIVSSIIVGSDKLDLLENQLEQIRKRYFQTGEIKSNKVGPNHNRRLLILRDFCELDFSIYALIIDKKKLYGEGFRHKQSFYKYLNGLLYKELYKTFPSLILFVDEHGSNDYMKSFKNYVKKNHISNLFGGSEFEIKDSTEKIGIQLADFIAGTLGYIYDENKKSDSSPLLLKAIEKKINSISSFPREYHNYELNGNDSDNSFDPVISQLGQSRAIDFIEKTRATGQEELDQVNCVKLLLLYYRTHDHKRFISTKEILSHLNINRESELKEQYFRTKVIGKIRDKGVIISSSTIGYKLPSSTADIKKFINQGKKIILPMLNRIKICQQALKLATNNEIDILDNDDFKMLKEIINGWK</sequence>
<proteinExistence type="predicted"/>
<organism evidence="1 2">
    <name type="scientific">Pedobacter hiemivivus</name>
    <dbReference type="NCBI Taxonomy" id="2530454"/>
    <lineage>
        <taxon>Bacteria</taxon>
        <taxon>Pseudomonadati</taxon>
        <taxon>Bacteroidota</taxon>
        <taxon>Sphingobacteriia</taxon>
        <taxon>Sphingobacteriales</taxon>
        <taxon>Sphingobacteriaceae</taxon>
        <taxon>Pedobacter</taxon>
    </lineage>
</organism>
<dbReference type="EMBL" id="SWDX01000006">
    <property type="protein sequence ID" value="TKC59335.1"/>
    <property type="molecule type" value="Genomic_DNA"/>
</dbReference>
<dbReference type="AlphaFoldDB" id="A0A4U1G6K3"/>
<dbReference type="Proteomes" id="UP000309594">
    <property type="component" value="Unassembled WGS sequence"/>
</dbReference>
<evidence type="ECO:0000313" key="1">
    <source>
        <dbReference type="EMBL" id="TKC59335.1"/>
    </source>
</evidence>
<dbReference type="Pfam" id="PF12686">
    <property type="entry name" value="DUF3800"/>
    <property type="match status" value="1"/>
</dbReference>
<accession>A0A4U1G6K3</accession>
<gene>
    <name evidence="1" type="ORF">FBD94_16705</name>
</gene>
<evidence type="ECO:0000313" key="2">
    <source>
        <dbReference type="Proteomes" id="UP000309594"/>
    </source>
</evidence>
<protein>
    <submittedName>
        <fullName evidence="1">DUF3800 domain-containing protein</fullName>
    </submittedName>
</protein>